<dbReference type="EMBL" id="BPLR01010184">
    <property type="protein sequence ID" value="GIY37579.1"/>
    <property type="molecule type" value="Genomic_DNA"/>
</dbReference>
<gene>
    <name evidence="2" type="primary">nrf-6</name>
    <name evidence="2" type="ORF">CEXT_758501</name>
</gene>
<feature type="transmembrane region" description="Helical" evidence="1">
    <location>
        <begin position="131"/>
        <end position="152"/>
    </location>
</feature>
<evidence type="ECO:0000313" key="3">
    <source>
        <dbReference type="Proteomes" id="UP001054945"/>
    </source>
</evidence>
<evidence type="ECO:0000256" key="1">
    <source>
        <dbReference type="SAM" id="Phobius"/>
    </source>
</evidence>
<feature type="transmembrane region" description="Helical" evidence="1">
    <location>
        <begin position="190"/>
        <end position="207"/>
    </location>
</feature>
<dbReference type="PANTHER" id="PTHR11161">
    <property type="entry name" value="O-ACYLTRANSFERASE"/>
    <property type="match status" value="1"/>
</dbReference>
<keyword evidence="3" id="KW-1185">Reference proteome</keyword>
<dbReference type="PANTHER" id="PTHR11161:SF0">
    <property type="entry name" value="O-ACYLTRANSFERASE LIKE PROTEIN"/>
    <property type="match status" value="1"/>
</dbReference>
<dbReference type="InterPro" id="IPR052728">
    <property type="entry name" value="O2_lipid_transport_reg"/>
</dbReference>
<keyword evidence="1" id="KW-0472">Membrane</keyword>
<comment type="caution">
    <text evidence="2">The sequence shown here is derived from an EMBL/GenBank/DDBJ whole genome shotgun (WGS) entry which is preliminary data.</text>
</comment>
<organism evidence="2 3">
    <name type="scientific">Caerostris extrusa</name>
    <name type="common">Bark spider</name>
    <name type="synonym">Caerostris bankana</name>
    <dbReference type="NCBI Taxonomy" id="172846"/>
    <lineage>
        <taxon>Eukaryota</taxon>
        <taxon>Metazoa</taxon>
        <taxon>Ecdysozoa</taxon>
        <taxon>Arthropoda</taxon>
        <taxon>Chelicerata</taxon>
        <taxon>Arachnida</taxon>
        <taxon>Araneae</taxon>
        <taxon>Araneomorphae</taxon>
        <taxon>Entelegynae</taxon>
        <taxon>Araneoidea</taxon>
        <taxon>Araneidae</taxon>
        <taxon>Caerostris</taxon>
    </lineage>
</organism>
<protein>
    <submittedName>
        <fullName evidence="2">Nose resistant to fluoxetine protein 6</fullName>
    </submittedName>
</protein>
<dbReference type="Proteomes" id="UP001054945">
    <property type="component" value="Unassembled WGS sequence"/>
</dbReference>
<sequence>MNWVILAHAYGISYPAVRNPLEISKIIDSWIFKSLLEAVILSIPFSYSVAYLYFKQAEKTDGKIPWLYFYIHRYIRLTPIGLVVEHTLHQQFQPNAVQCFGWPWYLANDMQFYVISPLFLITLWRWPKIGYSLLGLFFCTTFVANFVIIYVYDFNLDMGTILKQDGHIEDFWLGKTLWNDHMNKVYVKPYTRIGPYLVGLALGYYLHKRKQNKSGKLKLEWLLAGWLVALGLICACIFSLYHQDLSLLFACFFNALNRTVFAIGLAWILFVCIIGQGGFVDRLLSWKFWFPLSRLTFEPTFCIRSLRWYTLLQ</sequence>
<evidence type="ECO:0000313" key="2">
    <source>
        <dbReference type="EMBL" id="GIY37579.1"/>
    </source>
</evidence>
<keyword evidence="1" id="KW-1133">Transmembrane helix</keyword>
<keyword evidence="1" id="KW-0812">Transmembrane</keyword>
<dbReference type="AlphaFoldDB" id="A0AAV4SU35"/>
<accession>A0AAV4SU35</accession>
<name>A0AAV4SU35_CAEEX</name>
<feature type="transmembrane region" description="Helical" evidence="1">
    <location>
        <begin position="219"/>
        <end position="241"/>
    </location>
</feature>
<feature type="transmembrane region" description="Helical" evidence="1">
    <location>
        <begin position="30"/>
        <end position="54"/>
    </location>
</feature>
<proteinExistence type="predicted"/>
<feature type="transmembrane region" description="Helical" evidence="1">
    <location>
        <begin position="261"/>
        <end position="284"/>
    </location>
</feature>
<reference evidence="2 3" key="1">
    <citation type="submission" date="2021-06" db="EMBL/GenBank/DDBJ databases">
        <title>Caerostris extrusa draft genome.</title>
        <authorList>
            <person name="Kono N."/>
            <person name="Arakawa K."/>
        </authorList>
    </citation>
    <scope>NUCLEOTIDE SEQUENCE [LARGE SCALE GENOMIC DNA]</scope>
</reference>